<dbReference type="PANTHER" id="PTHR35149:SF2">
    <property type="entry name" value="DUF262 DOMAIN-CONTAINING PROTEIN"/>
    <property type="match status" value="1"/>
</dbReference>
<dbReference type="RefSeq" id="WP_386843512.1">
    <property type="nucleotide sequence ID" value="NZ_JBHUMK010000014.1"/>
</dbReference>
<proteinExistence type="predicted"/>
<feature type="domain" description="GmrSD restriction endonucleases N-terminal" evidence="1">
    <location>
        <begin position="11"/>
        <end position="237"/>
    </location>
</feature>
<gene>
    <name evidence="3" type="ORF">ACFSR9_04690</name>
</gene>
<dbReference type="Pfam" id="PF07510">
    <property type="entry name" value="GmrSD_C"/>
    <property type="match status" value="1"/>
</dbReference>
<accession>A0ABW5P3B8</accession>
<dbReference type="PANTHER" id="PTHR35149">
    <property type="entry name" value="SLL5132 PROTEIN"/>
    <property type="match status" value="1"/>
</dbReference>
<evidence type="ECO:0000313" key="3">
    <source>
        <dbReference type="EMBL" id="MFD2608737.1"/>
    </source>
</evidence>
<protein>
    <submittedName>
        <fullName evidence="3">DUF262 domain-containing protein</fullName>
    </submittedName>
</protein>
<dbReference type="EMBL" id="JBHUMK010000014">
    <property type="protein sequence ID" value="MFD2608737.1"/>
    <property type="molecule type" value="Genomic_DNA"/>
</dbReference>
<organism evidence="3 4">
    <name type="scientific">Deinococcus taklimakanensis</name>
    <dbReference type="NCBI Taxonomy" id="536443"/>
    <lineage>
        <taxon>Bacteria</taxon>
        <taxon>Thermotogati</taxon>
        <taxon>Deinococcota</taxon>
        <taxon>Deinococci</taxon>
        <taxon>Deinococcales</taxon>
        <taxon>Deinococcaceae</taxon>
        <taxon>Deinococcus</taxon>
    </lineage>
</organism>
<comment type="caution">
    <text evidence="3">The sequence shown here is derived from an EMBL/GenBank/DDBJ whole genome shotgun (WGS) entry which is preliminary data.</text>
</comment>
<dbReference type="Proteomes" id="UP001597475">
    <property type="component" value="Unassembled WGS sequence"/>
</dbReference>
<name>A0ABW5P3B8_9DEIO</name>
<dbReference type="Pfam" id="PF03235">
    <property type="entry name" value="GmrSD_N"/>
    <property type="match status" value="1"/>
</dbReference>
<keyword evidence="4" id="KW-1185">Reference proteome</keyword>
<dbReference type="InterPro" id="IPR004919">
    <property type="entry name" value="GmrSD_N"/>
</dbReference>
<evidence type="ECO:0000259" key="2">
    <source>
        <dbReference type="Pfam" id="PF07510"/>
    </source>
</evidence>
<dbReference type="InterPro" id="IPR011089">
    <property type="entry name" value="GmrSD_C"/>
</dbReference>
<sequence length="627" mass="73047">MKRVEGRTRSVKELLANARYAIDFYQRDYKWTTKEVEELVTDLTERFLDDYRPEHPRSQVEKYGHYFLGSIILSSKDSGTYIVDGQQRLTTLTLLLVHLHNLQQGRTEQKQVPVGNLIYSEKYGSKSFNIRVQTGLEDSTQDERYAVMNALFQEKEFDTSGQPESVQNIYARSQDIQELFPEKLSGDALPYFIDWLTENVHLVEITASNDEDAYSIFETMNDRGLRLSPTDMLKGFLLASIGDSKQRARANALWRSRVEELNRGSQGDNKDGDADAIKTWLRSQYAQSIRERKAGAKAQDFDKISTEFHRWVKENAESLGLKHSDDFLHFVERDFEFYTRQYLLLQRASRELIPGLEHVLYNARQRFTQQYLLLLAPLAPDDKPDTIALKQRLVARYIDIMLTRRIWHSRAIDYSTLQYNVFVTMKAIRGLNPHVLAHTLYDLLKQQEAEGTSFASSAGLRLHSQNRYAIHRTLARITDYVGMQSGDQSRYLEYVREGKNSFEVEHIWANHFEDHQDEFQHETDFAEHRNRLGDLLLLPKSFNASYGDMPYQEKVEHYNTQNLLARSLHPLAYQNNPGFVRFVEQTGLPFKPLADFKKGDIDQRTNLYRLLAERIWNPEDLLAEVKA</sequence>
<reference evidence="4" key="1">
    <citation type="journal article" date="2019" name="Int. J. Syst. Evol. Microbiol.">
        <title>The Global Catalogue of Microorganisms (GCM) 10K type strain sequencing project: providing services to taxonomists for standard genome sequencing and annotation.</title>
        <authorList>
            <consortium name="The Broad Institute Genomics Platform"/>
            <consortium name="The Broad Institute Genome Sequencing Center for Infectious Disease"/>
            <person name="Wu L."/>
            <person name="Ma J."/>
        </authorList>
    </citation>
    <scope>NUCLEOTIDE SEQUENCE [LARGE SCALE GENOMIC DNA]</scope>
    <source>
        <strain evidence="4">KCTC 33842</strain>
    </source>
</reference>
<evidence type="ECO:0000313" key="4">
    <source>
        <dbReference type="Proteomes" id="UP001597475"/>
    </source>
</evidence>
<evidence type="ECO:0000259" key="1">
    <source>
        <dbReference type="Pfam" id="PF03235"/>
    </source>
</evidence>
<feature type="domain" description="GmrSD restriction endonucleases C-terminal" evidence="2">
    <location>
        <begin position="489"/>
        <end position="566"/>
    </location>
</feature>